<dbReference type="GO" id="GO:0015293">
    <property type="term" value="F:symporter activity"/>
    <property type="evidence" value="ECO:0007669"/>
    <property type="project" value="InterPro"/>
</dbReference>
<organism evidence="3 4">
    <name type="scientific">Chimaeribacter californicus</name>
    <dbReference type="NCBI Taxonomy" id="2060067"/>
    <lineage>
        <taxon>Bacteria</taxon>
        <taxon>Pseudomonadati</taxon>
        <taxon>Pseudomonadota</taxon>
        <taxon>Gammaproteobacteria</taxon>
        <taxon>Enterobacterales</taxon>
        <taxon>Yersiniaceae</taxon>
        <taxon>Chimaeribacter</taxon>
    </lineage>
</organism>
<evidence type="ECO:0000313" key="4">
    <source>
        <dbReference type="Proteomes" id="UP000234240"/>
    </source>
</evidence>
<feature type="transmembrane region" description="Helical" evidence="2">
    <location>
        <begin position="73"/>
        <end position="93"/>
    </location>
</feature>
<keyword evidence="4" id="KW-1185">Reference proteome</keyword>
<dbReference type="OrthoDB" id="181905at2"/>
<sequence>MGGLSFNINLIICNTCFSVPYISLNGVMTPNPAERIEINGIRFFLAIGSRLVISLLIPLLMACFSDAQQAYRMSMVCISALTLILALFCIYGTQERVTHIESQNADSITRLSPRQQIHAFWENEQARLICLFLASINICYTLRMAGMAYYVKYYLQQGDYRLSLFQLTTWCTAASRTM</sequence>
<dbReference type="AlphaFoldDB" id="A0A2N5DV03"/>
<dbReference type="PANTHER" id="PTHR11328:SF24">
    <property type="entry name" value="MAJOR FACILITATOR SUPERFAMILY (MFS) PROFILE DOMAIN-CONTAINING PROTEIN"/>
    <property type="match status" value="1"/>
</dbReference>
<keyword evidence="2" id="KW-0472">Membrane</keyword>
<name>A0A2N5DV03_9GAMM</name>
<proteinExistence type="inferred from homology"/>
<protein>
    <recommendedName>
        <fullName evidence="5">Major facilitator superfamily associated domain-containing protein</fullName>
    </recommendedName>
</protein>
<dbReference type="RefSeq" id="WP_101818395.1">
    <property type="nucleotide sequence ID" value="NZ_PJZF01000029.1"/>
</dbReference>
<dbReference type="InterPro" id="IPR036259">
    <property type="entry name" value="MFS_trans_sf"/>
</dbReference>
<dbReference type="Pfam" id="PF13347">
    <property type="entry name" value="MFS_2"/>
    <property type="match status" value="1"/>
</dbReference>
<evidence type="ECO:0008006" key="5">
    <source>
        <dbReference type="Google" id="ProtNLM"/>
    </source>
</evidence>
<comment type="similarity">
    <text evidence="1">Belongs to the sodium:galactoside symporter (TC 2.A.2) family.</text>
</comment>
<dbReference type="EMBL" id="PJZF01000029">
    <property type="protein sequence ID" value="PLR30820.1"/>
    <property type="molecule type" value="Genomic_DNA"/>
</dbReference>
<feature type="transmembrane region" description="Helical" evidence="2">
    <location>
        <begin position="6"/>
        <end position="28"/>
    </location>
</feature>
<dbReference type="Proteomes" id="UP000234240">
    <property type="component" value="Unassembled WGS sequence"/>
</dbReference>
<reference evidence="3 4" key="1">
    <citation type="submission" date="2017-12" db="EMBL/GenBank/DDBJ databases">
        <title>Characterization of six clinical isolates of Enterochimera gen. nov., a novel genus of the Yersiniaciae family and the three species Enterochimera arupensis sp. nov., Enterochimera coloradensis sp. nov, and Enterochimera californica sp. nov.</title>
        <authorList>
            <person name="Rossi A."/>
            <person name="Fisher M."/>
        </authorList>
    </citation>
    <scope>NUCLEOTIDE SEQUENCE [LARGE SCALE GENOMIC DNA]</scope>
    <source>
        <strain evidence="4">2015-Iso6</strain>
    </source>
</reference>
<evidence type="ECO:0000256" key="1">
    <source>
        <dbReference type="ARBA" id="ARBA00009617"/>
    </source>
</evidence>
<accession>A0A2N5DV03</accession>
<evidence type="ECO:0000313" key="3">
    <source>
        <dbReference type="EMBL" id="PLR30820.1"/>
    </source>
</evidence>
<dbReference type="InterPro" id="IPR039672">
    <property type="entry name" value="MFS_2"/>
</dbReference>
<comment type="caution">
    <text evidence="3">The sequence shown here is derived from an EMBL/GenBank/DDBJ whole genome shotgun (WGS) entry which is preliminary data.</text>
</comment>
<evidence type="ECO:0000256" key="2">
    <source>
        <dbReference type="SAM" id="Phobius"/>
    </source>
</evidence>
<dbReference type="SUPFAM" id="SSF103473">
    <property type="entry name" value="MFS general substrate transporter"/>
    <property type="match status" value="1"/>
</dbReference>
<dbReference type="PANTHER" id="PTHR11328">
    <property type="entry name" value="MAJOR FACILITATOR SUPERFAMILY DOMAIN-CONTAINING PROTEIN"/>
    <property type="match status" value="1"/>
</dbReference>
<dbReference type="GO" id="GO:0005886">
    <property type="term" value="C:plasma membrane"/>
    <property type="evidence" value="ECO:0007669"/>
    <property type="project" value="TreeGrafter"/>
</dbReference>
<keyword evidence="2" id="KW-1133">Transmembrane helix</keyword>
<dbReference type="GO" id="GO:0008643">
    <property type="term" value="P:carbohydrate transport"/>
    <property type="evidence" value="ECO:0007669"/>
    <property type="project" value="InterPro"/>
</dbReference>
<feature type="transmembrane region" description="Helical" evidence="2">
    <location>
        <begin position="40"/>
        <end position="61"/>
    </location>
</feature>
<feature type="transmembrane region" description="Helical" evidence="2">
    <location>
        <begin position="128"/>
        <end position="151"/>
    </location>
</feature>
<gene>
    <name evidence="3" type="ORF">CYR55_21660</name>
</gene>
<keyword evidence="2" id="KW-0812">Transmembrane</keyword>